<evidence type="ECO:0000313" key="4">
    <source>
        <dbReference type="Proteomes" id="UP000030656"/>
    </source>
</evidence>
<accession>A0A024VMM1</accession>
<dbReference type="PANTHER" id="PTHR36193">
    <property type="entry name" value="PHISTB DOMAIN-CONTAINING RESA-LIKE PROTEIN 1"/>
    <property type="match status" value="1"/>
</dbReference>
<organism evidence="3 4">
    <name type="scientific">Plasmodium falciparum FCH/4</name>
    <dbReference type="NCBI Taxonomy" id="1036724"/>
    <lineage>
        <taxon>Eukaryota</taxon>
        <taxon>Sar</taxon>
        <taxon>Alveolata</taxon>
        <taxon>Apicomplexa</taxon>
        <taxon>Aconoidasida</taxon>
        <taxon>Haemosporida</taxon>
        <taxon>Plasmodiidae</taxon>
        <taxon>Plasmodium</taxon>
        <taxon>Plasmodium (Laverania)</taxon>
    </lineage>
</organism>
<feature type="transmembrane region" description="Helical" evidence="1">
    <location>
        <begin position="21"/>
        <end position="43"/>
    </location>
</feature>
<keyword evidence="1" id="KW-1133">Transmembrane helix</keyword>
<dbReference type="OrthoDB" id="377124at2759"/>
<name>A0A024VMM1_PLAFA</name>
<sequence>MNYSLVWKYLEREMKRYNRSVWCTLLYGRNNILIVLILNIILWNVCITNNGITLDSKYISTRYIRILCTPDIIDNVVNVKIEEEENINKENDNVIKSIKSIKYPDNVNLYNALRKKIRKNMEQNKYGFVPYSNEHLIPFYNEKDNSINNDIDSLDGRDNLIRLKMYNIWLELMQNEQMKYYGIRHSLNKFYKNLNQKYNIKIESNDKALKECNEIICLSAHYLQRHLNNMFNEWFKKGFVSIGEFQNIINATRHGWKVLTTNVKKKYKDILTDNLIEKMNKPYFIGDNIFNSYLDHINVKDNTQQYNENMKKMSCIEKMPITEKEGNMEMNYNNNLNVKDKKLLYDNIVKNNSTIKNYTECLKMAEYVDVDTSGVRVKEENNMMKRNIRRNNNIYKINNEEISNNVEKSNNIEKEDNQNINYNDGEELNETDKNEIYNNNIEKEDNQNINYNDGKELNETDKNEIYNNNIEKGDNQNINYNDDEELNETDKNEFYNNDEENENDDIEISLEDIFDKSTNIIKEAEEIINKRENGTSIDSCVFIDKPEDYDKQIECMNNNNTNGYLDYCNKKFCNENNSNPTYLQRKWKSLTHISDKDKSSNNIISSIWKYVSNKNNLLYWRKFNTY</sequence>
<dbReference type="EMBL" id="KI927952">
    <property type="protein sequence ID" value="ETW29732.1"/>
    <property type="molecule type" value="Genomic_DNA"/>
</dbReference>
<dbReference type="AlphaFoldDB" id="A0A024VMM1"/>
<dbReference type="Pfam" id="PF09687">
    <property type="entry name" value="PRESAN"/>
    <property type="match status" value="1"/>
</dbReference>
<evidence type="ECO:0000313" key="3">
    <source>
        <dbReference type="EMBL" id="ETW29732.1"/>
    </source>
</evidence>
<dbReference type="InterPro" id="IPR044885">
    <property type="entry name" value="PRESA_N_sf"/>
</dbReference>
<proteinExistence type="predicted"/>
<keyword evidence="1" id="KW-0812">Transmembrane</keyword>
<gene>
    <name evidence="3" type="ORF">PFFCH_02833</name>
</gene>
<feature type="domain" description="Plasmodium RESA N-terminal" evidence="2">
    <location>
        <begin position="141"/>
        <end position="267"/>
    </location>
</feature>
<dbReference type="Proteomes" id="UP000030656">
    <property type="component" value="Unassembled WGS sequence"/>
</dbReference>
<evidence type="ECO:0000259" key="2">
    <source>
        <dbReference type="Pfam" id="PF09687"/>
    </source>
</evidence>
<dbReference type="Gene3D" id="6.10.280.180">
    <property type="entry name" value="Plasmodium RESA, N-terminal helical domain"/>
    <property type="match status" value="1"/>
</dbReference>
<protein>
    <recommendedName>
        <fullName evidence="2">Plasmodium RESA N-terminal domain-containing protein</fullName>
    </recommendedName>
</protein>
<reference evidence="3 4" key="2">
    <citation type="submission" date="2013-02" db="EMBL/GenBank/DDBJ databases">
        <title>The Genome Sequence of Plasmodium falciparum FCH/4.</title>
        <authorList>
            <consortium name="The Broad Institute Genome Sequencing Platform"/>
            <consortium name="The Broad Institute Genome Sequencing Center for Infectious Disease"/>
            <person name="Neafsey D."/>
            <person name="Cheeseman I."/>
            <person name="Volkman S."/>
            <person name="Adams J."/>
            <person name="Walker B."/>
            <person name="Young S.K."/>
            <person name="Zeng Q."/>
            <person name="Gargeya S."/>
            <person name="Fitzgerald M."/>
            <person name="Haas B."/>
            <person name="Abouelleil A."/>
            <person name="Alvarado L."/>
            <person name="Arachchi H.M."/>
            <person name="Berlin A.M."/>
            <person name="Chapman S.B."/>
            <person name="Dewar J."/>
            <person name="Goldberg J."/>
            <person name="Griggs A."/>
            <person name="Gujja S."/>
            <person name="Hansen M."/>
            <person name="Howarth C."/>
            <person name="Imamovic A."/>
            <person name="Larimer J."/>
            <person name="McCowan C."/>
            <person name="Murphy C."/>
            <person name="Neiman D."/>
            <person name="Pearson M."/>
            <person name="Priest M."/>
            <person name="Roberts A."/>
            <person name="Saif S."/>
            <person name="Shea T."/>
            <person name="Sisk P."/>
            <person name="Sykes S."/>
            <person name="Wortman J."/>
            <person name="Nusbaum C."/>
            <person name="Birren B."/>
        </authorList>
    </citation>
    <scope>NUCLEOTIDE SEQUENCE [LARGE SCALE GENOMIC DNA]</scope>
    <source>
        <strain evidence="3 4">FCH/4</strain>
    </source>
</reference>
<reference evidence="3 4" key="1">
    <citation type="submission" date="2013-02" db="EMBL/GenBank/DDBJ databases">
        <title>The Genome Annotation of Plasmodium falciparum FCH/4.</title>
        <authorList>
            <consortium name="The Broad Institute Genome Sequencing Platform"/>
            <consortium name="The Broad Institute Genome Sequencing Center for Infectious Disease"/>
            <person name="Neafsey D."/>
            <person name="Hoffman S."/>
            <person name="Volkman S."/>
            <person name="Rosenthal P."/>
            <person name="Walker B."/>
            <person name="Young S.K."/>
            <person name="Zeng Q."/>
            <person name="Gargeya S."/>
            <person name="Fitzgerald M."/>
            <person name="Haas B."/>
            <person name="Abouelleil A."/>
            <person name="Allen A.W."/>
            <person name="Alvarado L."/>
            <person name="Arachchi H.M."/>
            <person name="Berlin A.M."/>
            <person name="Chapman S.B."/>
            <person name="Gainer-Dewar J."/>
            <person name="Goldberg J."/>
            <person name="Griggs A."/>
            <person name="Gujja S."/>
            <person name="Hansen M."/>
            <person name="Howarth C."/>
            <person name="Imamovic A."/>
            <person name="Ireland A."/>
            <person name="Larimer J."/>
            <person name="McCowan C."/>
            <person name="Murphy C."/>
            <person name="Pearson M."/>
            <person name="Poon T.W."/>
            <person name="Priest M."/>
            <person name="Roberts A."/>
            <person name="Saif S."/>
            <person name="Shea T."/>
            <person name="Sisk P."/>
            <person name="Sykes S."/>
            <person name="Wortman J."/>
            <person name="Nusbaum C."/>
            <person name="Birren B."/>
        </authorList>
    </citation>
    <scope>NUCLEOTIDE SEQUENCE [LARGE SCALE GENOMIC DNA]</scope>
    <source>
        <strain evidence="3 4">FCH/4</strain>
    </source>
</reference>
<dbReference type="PANTHER" id="PTHR36193:SF23">
    <property type="entry name" value="PHISTB DOMAIN-CONTAINING RESA-LIKE PROTEIN 1"/>
    <property type="match status" value="1"/>
</dbReference>
<evidence type="ECO:0000256" key="1">
    <source>
        <dbReference type="SAM" id="Phobius"/>
    </source>
</evidence>
<dbReference type="InterPro" id="IPR019111">
    <property type="entry name" value="PRESA_N"/>
</dbReference>
<keyword evidence="1" id="KW-0472">Membrane</keyword>